<keyword evidence="6" id="KW-0732">Signal</keyword>
<feature type="domain" description="PPM-type phosphatase" evidence="7">
    <location>
        <begin position="135"/>
        <end position="490"/>
    </location>
</feature>
<feature type="transmembrane region" description="Helical" evidence="5">
    <location>
        <begin position="39"/>
        <end position="59"/>
    </location>
</feature>
<evidence type="ECO:0000256" key="5">
    <source>
        <dbReference type="SAM" id="Phobius"/>
    </source>
</evidence>
<dbReference type="GO" id="GO:0046872">
    <property type="term" value="F:metal ion binding"/>
    <property type="evidence" value="ECO:0007669"/>
    <property type="project" value="UniProtKB-KW"/>
</dbReference>
<dbReference type="AlphaFoldDB" id="A0A834KYU0"/>
<evidence type="ECO:0000256" key="6">
    <source>
        <dbReference type="SAM" id="SignalP"/>
    </source>
</evidence>
<keyword evidence="9" id="KW-1185">Reference proteome</keyword>
<dbReference type="SUPFAM" id="SSF81606">
    <property type="entry name" value="PP2C-like"/>
    <property type="match status" value="1"/>
</dbReference>
<evidence type="ECO:0000256" key="2">
    <source>
        <dbReference type="ARBA" id="ARBA00022801"/>
    </source>
</evidence>
<evidence type="ECO:0000256" key="1">
    <source>
        <dbReference type="ARBA" id="ARBA00022723"/>
    </source>
</evidence>
<dbReference type="InterPro" id="IPR000222">
    <property type="entry name" value="PP2C_BS"/>
</dbReference>
<keyword evidence="5" id="KW-0812">Transmembrane</keyword>
<dbReference type="InterPro" id="IPR001932">
    <property type="entry name" value="PPM-type_phosphatase-like_dom"/>
</dbReference>
<feature type="signal peptide" evidence="6">
    <location>
        <begin position="1"/>
        <end position="16"/>
    </location>
</feature>
<feature type="transmembrane region" description="Helical" evidence="5">
    <location>
        <begin position="71"/>
        <end position="88"/>
    </location>
</feature>
<gene>
    <name evidence="8" type="ORF">HZH68_002128</name>
</gene>
<evidence type="ECO:0000313" key="8">
    <source>
        <dbReference type="EMBL" id="KAF7413639.1"/>
    </source>
</evidence>
<dbReference type="Pfam" id="PF00481">
    <property type="entry name" value="PP2C"/>
    <property type="match status" value="2"/>
</dbReference>
<keyword evidence="3 4" id="KW-0904">Protein phosphatase</keyword>
<dbReference type="CDD" id="cd00143">
    <property type="entry name" value="PP2Cc"/>
    <property type="match status" value="1"/>
</dbReference>
<keyword evidence="2 4" id="KW-0378">Hydrolase</keyword>
<keyword evidence="1" id="KW-0479">Metal-binding</keyword>
<dbReference type="EMBL" id="JACSDZ010000002">
    <property type="protein sequence ID" value="KAF7413639.1"/>
    <property type="molecule type" value="Genomic_DNA"/>
</dbReference>
<feature type="chain" id="PRO_5032690892" description="PPM-type phosphatase domain-containing protein" evidence="6">
    <location>
        <begin position="17"/>
        <end position="504"/>
    </location>
</feature>
<name>A0A834KYU0_VESGE</name>
<organism evidence="8 9">
    <name type="scientific">Vespula germanica</name>
    <name type="common">German yellow jacket</name>
    <name type="synonym">Paravespula germanica</name>
    <dbReference type="NCBI Taxonomy" id="30212"/>
    <lineage>
        <taxon>Eukaryota</taxon>
        <taxon>Metazoa</taxon>
        <taxon>Ecdysozoa</taxon>
        <taxon>Arthropoda</taxon>
        <taxon>Hexapoda</taxon>
        <taxon>Insecta</taxon>
        <taxon>Pterygota</taxon>
        <taxon>Neoptera</taxon>
        <taxon>Endopterygota</taxon>
        <taxon>Hymenoptera</taxon>
        <taxon>Apocrita</taxon>
        <taxon>Aculeata</taxon>
        <taxon>Vespoidea</taxon>
        <taxon>Vespidae</taxon>
        <taxon>Vespinae</taxon>
        <taxon>Vespula</taxon>
    </lineage>
</organism>
<dbReference type="Gene3D" id="3.60.40.10">
    <property type="entry name" value="PPM-type phosphatase domain"/>
    <property type="match status" value="1"/>
</dbReference>
<dbReference type="PROSITE" id="PS01032">
    <property type="entry name" value="PPM_1"/>
    <property type="match status" value="1"/>
</dbReference>
<reference evidence="8" key="1">
    <citation type="journal article" date="2020" name="G3 (Bethesda)">
        <title>High-Quality Assemblies for Three Invasive Social Wasps from the &lt;i&gt;Vespula&lt;/i&gt; Genus.</title>
        <authorList>
            <person name="Harrop T.W.R."/>
            <person name="Guhlin J."/>
            <person name="McLaughlin G.M."/>
            <person name="Permina E."/>
            <person name="Stockwell P."/>
            <person name="Gilligan J."/>
            <person name="Le Lec M.F."/>
            <person name="Gruber M.A.M."/>
            <person name="Quinn O."/>
            <person name="Lovegrove M."/>
            <person name="Duncan E.J."/>
            <person name="Remnant E.J."/>
            <person name="Van Eeckhoven J."/>
            <person name="Graham B."/>
            <person name="Knapp R.A."/>
            <person name="Langford K.W."/>
            <person name="Kronenberg Z."/>
            <person name="Press M.O."/>
            <person name="Eacker S.M."/>
            <person name="Wilson-Rankin E.E."/>
            <person name="Purcell J."/>
            <person name="Lester P.J."/>
            <person name="Dearden P.K."/>
        </authorList>
    </citation>
    <scope>NUCLEOTIDE SEQUENCE</scope>
    <source>
        <strain evidence="8">Linc-1</strain>
    </source>
</reference>
<dbReference type="GO" id="GO:0004722">
    <property type="term" value="F:protein serine/threonine phosphatase activity"/>
    <property type="evidence" value="ECO:0007669"/>
    <property type="project" value="InterPro"/>
</dbReference>
<evidence type="ECO:0000259" key="7">
    <source>
        <dbReference type="PROSITE" id="PS51746"/>
    </source>
</evidence>
<keyword evidence="5" id="KW-1133">Transmembrane helix</keyword>
<proteinExistence type="inferred from homology"/>
<accession>A0A834KYU0</accession>
<dbReference type="PANTHER" id="PTHR47992">
    <property type="entry name" value="PROTEIN PHOSPHATASE"/>
    <property type="match status" value="1"/>
</dbReference>
<dbReference type="Proteomes" id="UP000617340">
    <property type="component" value="Unassembled WGS sequence"/>
</dbReference>
<comment type="caution">
    <text evidence="8">The sequence shown here is derived from an EMBL/GenBank/DDBJ whole genome shotgun (WGS) entry which is preliminary data.</text>
</comment>
<dbReference type="InterPro" id="IPR015655">
    <property type="entry name" value="PP2C"/>
</dbReference>
<dbReference type="SMART" id="SM00332">
    <property type="entry name" value="PP2Cc"/>
    <property type="match status" value="1"/>
</dbReference>
<dbReference type="PROSITE" id="PS51746">
    <property type="entry name" value="PPM_2"/>
    <property type="match status" value="1"/>
</dbReference>
<sequence>MILMTFTLIYLPQSAADCSTTVTTGIVTYVSHMKLMSKFTVGIPAVLNAAVNTPLGYFWRIMRIYAFKPEVLICCTLLAVMLLYIQAVDPWSRMLFEKIQYTLGRTTSKVSKLQFLVNDSVNNGVKLSWELKQGNIAAYAVQGHRARMEDRFVVNEDLNNTGVSLFAVFDGHGGEFAANYARDKLIPNINKKVIELKDMIAGRFSDIRKNNQINNRPIIQSENKKDVKTDSTTIERKKSFRKTVSTSVTDDCMKNSVGVTDPELLDKLDSLSRPITREVRPCRSGETQPEIDMTTYLDGDKINYGRLLTDEVLAVDRLLVKAAKKNMDVAGTTALIALLEDNKLVVANVGDSRGVMCDGKGNAIPLSFDHKPQQEREKKRIYKAGGLVTFNGVWRVAGILATSRALGDYPLKDKKLVIADPDILTFDLSDHNPMFLVLASDGLWDTFTNEEAVAFIKERINEPHFGAKSITLQSYYRGSSDNITVVVIDLRDKKYNGTESKRNQ</sequence>
<evidence type="ECO:0000256" key="3">
    <source>
        <dbReference type="ARBA" id="ARBA00022912"/>
    </source>
</evidence>
<dbReference type="InterPro" id="IPR036457">
    <property type="entry name" value="PPM-type-like_dom_sf"/>
</dbReference>
<protein>
    <recommendedName>
        <fullName evidence="7">PPM-type phosphatase domain-containing protein</fullName>
    </recommendedName>
</protein>
<evidence type="ECO:0000256" key="4">
    <source>
        <dbReference type="RuleBase" id="RU003465"/>
    </source>
</evidence>
<comment type="similarity">
    <text evidence="4">Belongs to the PP2C family.</text>
</comment>
<keyword evidence="5" id="KW-0472">Membrane</keyword>
<evidence type="ECO:0000313" key="9">
    <source>
        <dbReference type="Proteomes" id="UP000617340"/>
    </source>
</evidence>